<dbReference type="PANTHER" id="PTHR30294:SF29">
    <property type="entry name" value="MULTIDRUG ABC TRANSPORTER PERMEASE YBHS-RELATED"/>
    <property type="match status" value="1"/>
</dbReference>
<dbReference type="InterPro" id="IPR051449">
    <property type="entry name" value="ABC-2_transporter_component"/>
</dbReference>
<dbReference type="GO" id="GO:0005886">
    <property type="term" value="C:plasma membrane"/>
    <property type="evidence" value="ECO:0007669"/>
    <property type="project" value="UniProtKB-SubCell"/>
</dbReference>
<evidence type="ECO:0000256" key="3">
    <source>
        <dbReference type="ARBA" id="ARBA00022692"/>
    </source>
</evidence>
<accession>A0A150JGG1</accession>
<keyword evidence="3 6" id="KW-0812">Transmembrane</keyword>
<evidence type="ECO:0000256" key="4">
    <source>
        <dbReference type="ARBA" id="ARBA00022989"/>
    </source>
</evidence>
<feature type="transmembrane region" description="Helical" evidence="6">
    <location>
        <begin position="350"/>
        <end position="371"/>
    </location>
</feature>
<feature type="transmembrane region" description="Helical" evidence="6">
    <location>
        <begin position="298"/>
        <end position="317"/>
    </location>
</feature>
<dbReference type="PANTHER" id="PTHR30294">
    <property type="entry name" value="MEMBRANE COMPONENT OF ABC TRANSPORTER YHHJ-RELATED"/>
    <property type="match status" value="1"/>
</dbReference>
<evidence type="ECO:0000313" key="8">
    <source>
        <dbReference type="EMBL" id="KYC54458.1"/>
    </source>
</evidence>
<dbReference type="SUPFAM" id="SSF53850">
    <property type="entry name" value="Periplasmic binding protein-like II"/>
    <property type="match status" value="1"/>
</dbReference>
<organism evidence="8 10">
    <name type="scientific">Candidatus Methanofastidiosum methylothiophilum</name>
    <dbReference type="NCBI Taxonomy" id="1705564"/>
    <lineage>
        <taxon>Archaea</taxon>
        <taxon>Methanobacteriati</taxon>
        <taxon>Methanobacteriota</taxon>
        <taxon>Stenosarchaea group</taxon>
        <taxon>Candidatus Methanofastidiosia</taxon>
        <taxon>Candidatus Methanofastidiosales</taxon>
        <taxon>Candidatus Methanofastidiosaceae</taxon>
        <taxon>Candidatus Methanofastidiosum</taxon>
    </lineage>
</organism>
<protein>
    <submittedName>
        <fullName evidence="8">ABC-2 family transporter protein</fullName>
    </submittedName>
</protein>
<evidence type="ECO:0000256" key="1">
    <source>
        <dbReference type="ARBA" id="ARBA00004651"/>
    </source>
</evidence>
<feature type="transmembrane region" description="Helical" evidence="6">
    <location>
        <begin position="176"/>
        <end position="200"/>
    </location>
</feature>
<feature type="transmembrane region" description="Helical" evidence="6">
    <location>
        <begin position="229"/>
        <end position="253"/>
    </location>
</feature>
<keyword evidence="5 6" id="KW-0472">Membrane</keyword>
<dbReference type="Proteomes" id="UP000092420">
    <property type="component" value="Unassembled WGS sequence"/>
</dbReference>
<dbReference type="InterPro" id="IPR013525">
    <property type="entry name" value="ABC2_TM"/>
</dbReference>
<evidence type="ECO:0000313" key="10">
    <source>
        <dbReference type="Proteomes" id="UP000092420"/>
    </source>
</evidence>
<evidence type="ECO:0000313" key="9">
    <source>
        <dbReference type="EMBL" id="KYC58123.1"/>
    </source>
</evidence>
<dbReference type="AlphaFoldDB" id="A0A150JBK3"/>
<dbReference type="PATRIC" id="fig|1706433.3.peg.1056"/>
<dbReference type="Pfam" id="PF12698">
    <property type="entry name" value="ABC2_membrane_3"/>
    <property type="match status" value="1"/>
</dbReference>
<evidence type="ECO:0000256" key="6">
    <source>
        <dbReference type="SAM" id="Phobius"/>
    </source>
</evidence>
<dbReference type="PATRIC" id="fig|1706435.3.peg.622"/>
<proteinExistence type="predicted"/>
<evidence type="ECO:0000256" key="5">
    <source>
        <dbReference type="ARBA" id="ARBA00023136"/>
    </source>
</evidence>
<feature type="domain" description="ABC-2 type transporter transmembrane" evidence="7">
    <location>
        <begin position="20"/>
        <end position="366"/>
    </location>
</feature>
<feature type="transmembrane region" description="Helical" evidence="6">
    <location>
        <begin position="324"/>
        <end position="344"/>
    </location>
</feature>
<reference evidence="8 10" key="1">
    <citation type="journal article" date="2016" name="ISME J.">
        <title>Chasing the elusive Euryarchaeota class WSA2: genomes reveal a uniquely fastidious methyl-reducing methanogen.</title>
        <authorList>
            <person name="Nobu M.K."/>
            <person name="Narihiro T."/>
            <person name="Kuroda K."/>
            <person name="Mei R."/>
            <person name="Liu W.T."/>
        </authorList>
    </citation>
    <scope>NUCLEOTIDE SEQUENCE [LARGE SCALE GENOMIC DNA]</scope>
    <source>
        <strain evidence="8">ADurb1013_Bin02101</strain>
        <strain evidence="9">ADurb1213_Bin02801</strain>
    </source>
</reference>
<dbReference type="EMBL" id="LNJB01000013">
    <property type="protein sequence ID" value="KYC54458.1"/>
    <property type="molecule type" value="Genomic_DNA"/>
</dbReference>
<dbReference type="EMBL" id="LNJE01000005">
    <property type="protein sequence ID" value="KYC58123.1"/>
    <property type="molecule type" value="Genomic_DNA"/>
</dbReference>
<feature type="transmembrane region" description="Helical" evidence="6">
    <location>
        <begin position="265"/>
        <end position="286"/>
    </location>
</feature>
<comment type="subcellular location">
    <subcellularLocation>
        <location evidence="1">Cell membrane</location>
        <topology evidence="1">Multi-pass membrane protein</topology>
    </subcellularLocation>
</comment>
<keyword evidence="2" id="KW-1003">Cell membrane</keyword>
<accession>A0A150JLI1</accession>
<feature type="transmembrane region" description="Helical" evidence="6">
    <location>
        <begin position="22"/>
        <end position="43"/>
    </location>
</feature>
<comment type="caution">
    <text evidence="8">The sequence shown here is derived from an EMBL/GenBank/DDBJ whole genome shotgun (WGS) entry which is preliminary data.</text>
</comment>
<evidence type="ECO:0000259" key="7">
    <source>
        <dbReference type="Pfam" id="PF12698"/>
    </source>
</evidence>
<keyword evidence="4 6" id="KW-1133">Transmembrane helix</keyword>
<accession>A0A150JBK3</accession>
<name>A0A150JBK3_9EURY</name>
<dbReference type="GO" id="GO:0140359">
    <property type="term" value="F:ABC-type transporter activity"/>
    <property type="evidence" value="ECO:0007669"/>
    <property type="project" value="InterPro"/>
</dbReference>
<sequence length="397" mass="44352">MASKTKIVAVTEFITNIKRKEFIILTFLLPLILFMSMVIPLLFMQTVSHEREILGVVDETGAVLPILKERYHDYNIGEIKTAVEARQLLENDSISGYIVIPKDFLKIGRASYYSKIQLSSLSPANINLERILSDIVIENLLLDKGIPKETIDKVKNPIEMERITVTKKGEEIETPFAFFGNYLLPLFLFMSIMNAGGYLLNGIIEEKENKVVEVLLSTISSNELLSGKILGLGGLGIVQVGIWMIGIIAVTSLLKIPLVSLEKGVLMMIYFVLGYLFYSSIFAMIGSISTSTRDSQQISAIVSFFVFIPLLLFLGIVQNPNMNFIRVLGMIPPFIPTIMMMRVLLSEVPFIDIIISILILSVALVAAAKIASKMFKIGILMYGKKPSFNEVLRWIRG</sequence>
<evidence type="ECO:0000256" key="2">
    <source>
        <dbReference type="ARBA" id="ARBA00022475"/>
    </source>
</evidence>
<gene>
    <name evidence="8" type="ORF">AN188_01052</name>
    <name evidence="9" type="ORF">APG09_00626</name>
</gene>